<reference evidence="2" key="1">
    <citation type="journal article" date="2017" name="Nature">
        <title>The sunflower genome provides insights into oil metabolism, flowering and Asterid evolution.</title>
        <authorList>
            <person name="Badouin H."/>
            <person name="Gouzy J."/>
            <person name="Grassa C.J."/>
            <person name="Murat F."/>
            <person name="Staton S.E."/>
            <person name="Cottret L."/>
            <person name="Lelandais-Briere C."/>
            <person name="Owens G.L."/>
            <person name="Carrere S."/>
            <person name="Mayjonade B."/>
            <person name="Legrand L."/>
            <person name="Gill N."/>
            <person name="Kane N.C."/>
            <person name="Bowers J.E."/>
            <person name="Hubner S."/>
            <person name="Bellec A."/>
            <person name="Berard A."/>
            <person name="Berges H."/>
            <person name="Blanchet N."/>
            <person name="Boniface M.C."/>
            <person name="Brunel D."/>
            <person name="Catrice O."/>
            <person name="Chaidir N."/>
            <person name="Claudel C."/>
            <person name="Donnadieu C."/>
            <person name="Faraut T."/>
            <person name="Fievet G."/>
            <person name="Helmstetter N."/>
            <person name="King M."/>
            <person name="Knapp S.J."/>
            <person name="Lai Z."/>
            <person name="Le Paslier M.C."/>
            <person name="Lippi Y."/>
            <person name="Lorenzon L."/>
            <person name="Mandel J.R."/>
            <person name="Marage G."/>
            <person name="Marchand G."/>
            <person name="Marquand E."/>
            <person name="Bret-Mestries E."/>
            <person name="Morien E."/>
            <person name="Nambeesan S."/>
            <person name="Nguyen T."/>
            <person name="Pegot-Espagnet P."/>
            <person name="Pouilly N."/>
            <person name="Raftis F."/>
            <person name="Sallet E."/>
            <person name="Schiex T."/>
            <person name="Thomas J."/>
            <person name="Vandecasteele C."/>
            <person name="Vares D."/>
            <person name="Vear F."/>
            <person name="Vautrin S."/>
            <person name="Crespi M."/>
            <person name="Mangin B."/>
            <person name="Burke J.M."/>
            <person name="Salse J."/>
            <person name="Munos S."/>
            <person name="Vincourt P."/>
            <person name="Rieseberg L.H."/>
            <person name="Langlade N.B."/>
        </authorList>
    </citation>
    <scope>NUCLEOTIDE SEQUENCE</scope>
    <source>
        <tissue evidence="2">Leaves</tissue>
    </source>
</reference>
<dbReference type="Gramene" id="mRNA:HanXRQr2_Chr09g0414371">
    <property type="protein sequence ID" value="CDS:HanXRQr2_Chr09g0414371.1"/>
    <property type="gene ID" value="HanXRQr2_Chr09g0414371"/>
</dbReference>
<evidence type="ECO:0000256" key="1">
    <source>
        <dbReference type="SAM" id="MobiDB-lite"/>
    </source>
</evidence>
<dbReference type="EMBL" id="MNCJ02000324">
    <property type="protein sequence ID" value="KAF5793163.1"/>
    <property type="molecule type" value="Genomic_DNA"/>
</dbReference>
<name>A0A9K3NB86_HELAN</name>
<sequence>MEFRAPPLEKPKPKKRRRFVGWRRVRRRKPATRKVPKIENPIDKGKGIEIEENARQVEMEIGESSRQVEELPLQEELDRVLASCDILRPINNNLFPYPTETQLPINLEPAIPEPLIHTQPLGEMDEWWTNDWQFQNLLNNPYTLFPQFDPEPIPNPPMSNENLAKLRHFGEELVDAGNRIREVGEQISWKYDKRERRF</sequence>
<organism evidence="2 3">
    <name type="scientific">Helianthus annuus</name>
    <name type="common">Common sunflower</name>
    <dbReference type="NCBI Taxonomy" id="4232"/>
    <lineage>
        <taxon>Eukaryota</taxon>
        <taxon>Viridiplantae</taxon>
        <taxon>Streptophyta</taxon>
        <taxon>Embryophyta</taxon>
        <taxon>Tracheophyta</taxon>
        <taxon>Spermatophyta</taxon>
        <taxon>Magnoliopsida</taxon>
        <taxon>eudicotyledons</taxon>
        <taxon>Gunneridae</taxon>
        <taxon>Pentapetalae</taxon>
        <taxon>asterids</taxon>
        <taxon>campanulids</taxon>
        <taxon>Asterales</taxon>
        <taxon>Asteraceae</taxon>
        <taxon>Asteroideae</taxon>
        <taxon>Heliantheae alliance</taxon>
        <taxon>Heliantheae</taxon>
        <taxon>Helianthus</taxon>
    </lineage>
</organism>
<evidence type="ECO:0000313" key="3">
    <source>
        <dbReference type="Proteomes" id="UP000215914"/>
    </source>
</evidence>
<feature type="compositionally biased region" description="Basic and acidic residues" evidence="1">
    <location>
        <begin position="1"/>
        <end position="11"/>
    </location>
</feature>
<evidence type="ECO:0000313" key="2">
    <source>
        <dbReference type="EMBL" id="KAF5793163.1"/>
    </source>
</evidence>
<accession>A0A9K3NB86</accession>
<proteinExistence type="predicted"/>
<gene>
    <name evidence="2" type="ORF">HanXRQr2_Chr09g0414371</name>
</gene>
<comment type="caution">
    <text evidence="2">The sequence shown here is derived from an EMBL/GenBank/DDBJ whole genome shotgun (WGS) entry which is preliminary data.</text>
</comment>
<feature type="region of interest" description="Disordered" evidence="1">
    <location>
        <begin position="1"/>
        <end position="20"/>
    </location>
</feature>
<protein>
    <submittedName>
        <fullName evidence="2">Uncharacterized protein</fullName>
    </submittedName>
</protein>
<keyword evidence="3" id="KW-1185">Reference proteome</keyword>
<reference evidence="2" key="2">
    <citation type="submission" date="2020-06" db="EMBL/GenBank/DDBJ databases">
        <title>Helianthus annuus Genome sequencing and assembly Release 2.</title>
        <authorList>
            <person name="Gouzy J."/>
            <person name="Langlade N."/>
            <person name="Munos S."/>
        </authorList>
    </citation>
    <scope>NUCLEOTIDE SEQUENCE</scope>
    <source>
        <tissue evidence="2">Leaves</tissue>
    </source>
</reference>
<dbReference type="AlphaFoldDB" id="A0A9K3NB86"/>
<dbReference type="Proteomes" id="UP000215914">
    <property type="component" value="Unassembled WGS sequence"/>
</dbReference>